<dbReference type="InterPro" id="IPR039751">
    <property type="entry name" value="HERPUD1/2"/>
</dbReference>
<reference evidence="8 9" key="1">
    <citation type="journal article" date="2012" name="Science">
        <title>The Paleozoic origin of enzymatic lignin decomposition reconstructed from 31 fungal genomes.</title>
        <authorList>
            <person name="Floudas D."/>
            <person name="Binder M."/>
            <person name="Riley R."/>
            <person name="Barry K."/>
            <person name="Blanchette R.A."/>
            <person name="Henrissat B."/>
            <person name="Martinez A.T."/>
            <person name="Otillar R."/>
            <person name="Spatafora J.W."/>
            <person name="Yadav J.S."/>
            <person name="Aerts A."/>
            <person name="Benoit I."/>
            <person name="Boyd A."/>
            <person name="Carlson A."/>
            <person name="Copeland A."/>
            <person name="Coutinho P.M."/>
            <person name="de Vries R.P."/>
            <person name="Ferreira P."/>
            <person name="Findley K."/>
            <person name="Foster B."/>
            <person name="Gaskell J."/>
            <person name="Glotzer D."/>
            <person name="Gorecki P."/>
            <person name="Heitman J."/>
            <person name="Hesse C."/>
            <person name="Hori C."/>
            <person name="Igarashi K."/>
            <person name="Jurgens J.A."/>
            <person name="Kallen N."/>
            <person name="Kersten P."/>
            <person name="Kohler A."/>
            <person name="Kuees U."/>
            <person name="Kumar T.K.A."/>
            <person name="Kuo A."/>
            <person name="LaButti K."/>
            <person name="Larrondo L.F."/>
            <person name="Lindquist E."/>
            <person name="Ling A."/>
            <person name="Lombard V."/>
            <person name="Lucas S."/>
            <person name="Lundell T."/>
            <person name="Martin R."/>
            <person name="McLaughlin D.J."/>
            <person name="Morgenstern I."/>
            <person name="Morin E."/>
            <person name="Murat C."/>
            <person name="Nagy L.G."/>
            <person name="Nolan M."/>
            <person name="Ohm R.A."/>
            <person name="Patyshakuliyeva A."/>
            <person name="Rokas A."/>
            <person name="Ruiz-Duenas F.J."/>
            <person name="Sabat G."/>
            <person name="Salamov A."/>
            <person name="Samejima M."/>
            <person name="Schmutz J."/>
            <person name="Slot J.C."/>
            <person name="St John F."/>
            <person name="Stenlid J."/>
            <person name="Sun H."/>
            <person name="Sun S."/>
            <person name="Syed K."/>
            <person name="Tsang A."/>
            <person name="Wiebenga A."/>
            <person name="Young D."/>
            <person name="Pisabarro A."/>
            <person name="Eastwood D.C."/>
            <person name="Martin F."/>
            <person name="Cullen D."/>
            <person name="Grigoriev I.V."/>
            <person name="Hibbett D.S."/>
        </authorList>
    </citation>
    <scope>NUCLEOTIDE SEQUENCE [LARGE SCALE GENOMIC DNA]</scope>
    <source>
        <strain evidence="8 9">ATCC 11539</strain>
    </source>
</reference>
<keyword evidence="2 6" id="KW-0812">Transmembrane</keyword>
<feature type="compositionally biased region" description="Low complexity" evidence="5">
    <location>
        <begin position="95"/>
        <end position="108"/>
    </location>
</feature>
<dbReference type="GO" id="GO:0030968">
    <property type="term" value="P:endoplasmic reticulum unfolded protein response"/>
    <property type="evidence" value="ECO:0007669"/>
    <property type="project" value="TreeGrafter"/>
</dbReference>
<evidence type="ECO:0000256" key="6">
    <source>
        <dbReference type="SAM" id="Phobius"/>
    </source>
</evidence>
<dbReference type="RefSeq" id="XP_007862371.1">
    <property type="nucleotide sequence ID" value="XM_007864180.1"/>
</dbReference>
<dbReference type="OMA" id="YEAWNAM"/>
<feature type="domain" description="Ubiquitin-like" evidence="7">
    <location>
        <begin position="4"/>
        <end position="64"/>
    </location>
</feature>
<dbReference type="HOGENOM" id="CLU_021702_0_0_1"/>
<keyword evidence="9" id="KW-1185">Reference proteome</keyword>
<dbReference type="KEGG" id="gtr:GLOTRDRAFT_103375"/>
<dbReference type="STRING" id="670483.S7S0T8"/>
<feature type="transmembrane region" description="Helical" evidence="6">
    <location>
        <begin position="307"/>
        <end position="327"/>
    </location>
</feature>
<keyword evidence="4 6" id="KW-0472">Membrane</keyword>
<dbReference type="EMBL" id="KB469297">
    <property type="protein sequence ID" value="EPQ59349.1"/>
    <property type="molecule type" value="Genomic_DNA"/>
</dbReference>
<evidence type="ECO:0000256" key="4">
    <source>
        <dbReference type="ARBA" id="ARBA00023136"/>
    </source>
</evidence>
<dbReference type="PANTHER" id="PTHR12943">
    <property type="entry name" value="HOMOCYSTEINE-RESPONSIVE ENDOPLASMIC RETICULUM-RESIDENT UNIQUITIN-LIKE DOMAIN HERPUD PROTEIN FAMILY MEMBER"/>
    <property type="match status" value="1"/>
</dbReference>
<evidence type="ECO:0000256" key="2">
    <source>
        <dbReference type="ARBA" id="ARBA00022692"/>
    </source>
</evidence>
<dbReference type="PANTHER" id="PTHR12943:SF27">
    <property type="entry name" value="HOMOCYSTEINE-INDUCED ENDOPLASMIC RETICULUM PROTEIN, ISOFORM A"/>
    <property type="match status" value="1"/>
</dbReference>
<evidence type="ECO:0000313" key="8">
    <source>
        <dbReference type="EMBL" id="EPQ59349.1"/>
    </source>
</evidence>
<dbReference type="Gene3D" id="3.10.20.90">
    <property type="entry name" value="Phosphatidylinositol 3-kinase Catalytic Subunit, Chain A, domain 1"/>
    <property type="match status" value="1"/>
</dbReference>
<dbReference type="OrthoDB" id="21589at2759"/>
<sequence>MSWVSLKVELPSHSLSFHIQVPTQSTVLDIKREINRTCTGAPRVEGQKIIWRGRVLRDEERVENIWKTPDESRVIHLAVHYSAWSSPPPENPARSPSSSQQSTSGTTPNITSYPIPPFIPHLQSPPPVNNAQPVVGMPHQSALLYVWHKHAAALGFLMRRPYPLPTVPNMAAARRSSMSLVESFGWAWPSILDEEFPPPGDEESGLHYEFINNNGQRFLSLTNPNATPTPLQIHCLKVLSYTFTIILTPPAYPSALGPYTSVQAYALRGAPADINQHLQRLGLPQIAGNNAGGPAFMAEMRDIPLRALLAPLMMLAIRTLLLLYFISPARKPFIGFIIAAWVVYELWGAVRIAMGYDGNRAGNADGANGQAQAAPAPGAGADGNAPLGPAPNPMHAMPAQMGGRPRTQGNARSRSHTDIIMDMAARMNLDDEERALTAAPGTQVRPPSLGHKLTTFMGLLVMTLHPELWNRRRARLRQREGRVRTEANAREDNPASAEGEEDDTQREERQRRQRAREDLIAQHRRRPLWVREYIERVRRNEWVDE</sequence>
<feature type="region of interest" description="Disordered" evidence="5">
    <location>
        <begin position="84"/>
        <end position="116"/>
    </location>
</feature>
<dbReference type="GO" id="GO:0016020">
    <property type="term" value="C:membrane"/>
    <property type="evidence" value="ECO:0007669"/>
    <property type="project" value="UniProtKB-SubCell"/>
</dbReference>
<proteinExistence type="predicted"/>
<gene>
    <name evidence="8" type="ORF">GLOTRDRAFT_103375</name>
</gene>
<dbReference type="GeneID" id="19298566"/>
<dbReference type="Proteomes" id="UP000030669">
    <property type="component" value="Unassembled WGS sequence"/>
</dbReference>
<name>S7S0T8_GLOTA</name>
<keyword evidence="3 6" id="KW-1133">Transmembrane helix</keyword>
<dbReference type="CDD" id="cd17039">
    <property type="entry name" value="Ubl_ubiquitin_like"/>
    <property type="match status" value="1"/>
</dbReference>
<feature type="region of interest" description="Disordered" evidence="5">
    <location>
        <begin position="478"/>
        <end position="518"/>
    </location>
</feature>
<feature type="compositionally biased region" description="Basic and acidic residues" evidence="5">
    <location>
        <begin position="478"/>
        <end position="493"/>
    </location>
</feature>
<evidence type="ECO:0000259" key="7">
    <source>
        <dbReference type="PROSITE" id="PS50053"/>
    </source>
</evidence>
<accession>S7S0T8</accession>
<dbReference type="PROSITE" id="PS50053">
    <property type="entry name" value="UBIQUITIN_2"/>
    <property type="match status" value="1"/>
</dbReference>
<feature type="transmembrane region" description="Helical" evidence="6">
    <location>
        <begin position="333"/>
        <end position="350"/>
    </location>
</feature>
<dbReference type="SUPFAM" id="SSF54236">
    <property type="entry name" value="Ubiquitin-like"/>
    <property type="match status" value="1"/>
</dbReference>
<organism evidence="8 9">
    <name type="scientific">Gloeophyllum trabeum (strain ATCC 11539 / FP-39264 / Madison 617)</name>
    <name type="common">Brown rot fungus</name>
    <dbReference type="NCBI Taxonomy" id="670483"/>
    <lineage>
        <taxon>Eukaryota</taxon>
        <taxon>Fungi</taxon>
        <taxon>Dikarya</taxon>
        <taxon>Basidiomycota</taxon>
        <taxon>Agaricomycotina</taxon>
        <taxon>Agaricomycetes</taxon>
        <taxon>Gloeophyllales</taxon>
        <taxon>Gloeophyllaceae</taxon>
        <taxon>Gloeophyllum</taxon>
    </lineage>
</organism>
<evidence type="ECO:0000256" key="3">
    <source>
        <dbReference type="ARBA" id="ARBA00022989"/>
    </source>
</evidence>
<dbReference type="InterPro" id="IPR029071">
    <property type="entry name" value="Ubiquitin-like_domsf"/>
</dbReference>
<dbReference type="AlphaFoldDB" id="S7S0T8"/>
<dbReference type="InterPro" id="IPR000626">
    <property type="entry name" value="Ubiquitin-like_dom"/>
</dbReference>
<protein>
    <recommendedName>
        <fullName evidence="7">Ubiquitin-like domain-containing protein</fullName>
    </recommendedName>
</protein>
<dbReference type="eggNOG" id="ENOG502SKXN">
    <property type="taxonomic scope" value="Eukaryota"/>
</dbReference>
<evidence type="ECO:0000313" key="9">
    <source>
        <dbReference type="Proteomes" id="UP000030669"/>
    </source>
</evidence>
<evidence type="ECO:0000256" key="5">
    <source>
        <dbReference type="SAM" id="MobiDB-lite"/>
    </source>
</evidence>
<feature type="compositionally biased region" description="Basic and acidic residues" evidence="5">
    <location>
        <begin position="506"/>
        <end position="518"/>
    </location>
</feature>
<comment type="subcellular location">
    <subcellularLocation>
        <location evidence="1">Membrane</location>
    </subcellularLocation>
</comment>
<feature type="region of interest" description="Disordered" evidence="5">
    <location>
        <begin position="365"/>
        <end position="414"/>
    </location>
</feature>
<evidence type="ECO:0000256" key="1">
    <source>
        <dbReference type="ARBA" id="ARBA00004370"/>
    </source>
</evidence>
<feature type="compositionally biased region" description="Low complexity" evidence="5">
    <location>
        <begin position="365"/>
        <end position="387"/>
    </location>
</feature>